<sequence>MVGGKWQFAAFAKGSPDIKLPADIAGDMRIDELVTAALRGDNFWHIK</sequence>
<name>A0A645E746_9ZZZZ</name>
<dbReference type="EMBL" id="VSSQ01043912">
    <property type="protein sequence ID" value="MPM97674.1"/>
    <property type="molecule type" value="Genomic_DNA"/>
</dbReference>
<proteinExistence type="predicted"/>
<protein>
    <submittedName>
        <fullName evidence="1">Uncharacterized protein</fullName>
    </submittedName>
</protein>
<organism evidence="1">
    <name type="scientific">bioreactor metagenome</name>
    <dbReference type="NCBI Taxonomy" id="1076179"/>
    <lineage>
        <taxon>unclassified sequences</taxon>
        <taxon>metagenomes</taxon>
        <taxon>ecological metagenomes</taxon>
    </lineage>
</organism>
<reference evidence="1" key="1">
    <citation type="submission" date="2019-08" db="EMBL/GenBank/DDBJ databases">
        <authorList>
            <person name="Kucharzyk K."/>
            <person name="Murdoch R.W."/>
            <person name="Higgins S."/>
            <person name="Loffler F."/>
        </authorList>
    </citation>
    <scope>NUCLEOTIDE SEQUENCE</scope>
</reference>
<comment type="caution">
    <text evidence="1">The sequence shown here is derived from an EMBL/GenBank/DDBJ whole genome shotgun (WGS) entry which is preliminary data.</text>
</comment>
<evidence type="ECO:0000313" key="1">
    <source>
        <dbReference type="EMBL" id="MPM97674.1"/>
    </source>
</evidence>
<gene>
    <name evidence="1" type="ORF">SDC9_144851</name>
</gene>
<dbReference type="AlphaFoldDB" id="A0A645E746"/>
<accession>A0A645E746</accession>